<comment type="caution">
    <text evidence="6">The sequence shown here is derived from an EMBL/GenBank/DDBJ whole genome shotgun (WGS) entry which is preliminary data.</text>
</comment>
<evidence type="ECO:0008006" key="8">
    <source>
        <dbReference type="Google" id="ProtNLM"/>
    </source>
</evidence>
<dbReference type="SUPFAM" id="SSF52242">
    <property type="entry name" value="Cobalamin (vitamin B12)-binding domain"/>
    <property type="match status" value="1"/>
</dbReference>
<dbReference type="PANTHER" id="PTHR30204:SF67">
    <property type="entry name" value="HTH-TYPE TRANSCRIPTIONAL REGULATOR MLRA-RELATED"/>
    <property type="match status" value="1"/>
</dbReference>
<dbReference type="InterPro" id="IPR003759">
    <property type="entry name" value="Cbl-bd_cap"/>
</dbReference>
<dbReference type="GO" id="GO:0031419">
    <property type="term" value="F:cobalamin binding"/>
    <property type="evidence" value="ECO:0007669"/>
    <property type="project" value="InterPro"/>
</dbReference>
<keyword evidence="1" id="KW-0805">Transcription regulation</keyword>
<keyword evidence="7" id="KW-1185">Reference proteome</keyword>
<dbReference type="GO" id="GO:0003700">
    <property type="term" value="F:DNA-binding transcription factor activity"/>
    <property type="evidence" value="ECO:0007669"/>
    <property type="project" value="InterPro"/>
</dbReference>
<dbReference type="AlphaFoldDB" id="A0A0P6X0X6"/>
<proteinExistence type="predicted"/>
<dbReference type="SUPFAM" id="SSF46955">
    <property type="entry name" value="Putative DNA-binding domain"/>
    <property type="match status" value="1"/>
</dbReference>
<dbReference type="Gene3D" id="3.40.50.280">
    <property type="entry name" value="Cobalamin-binding domain"/>
    <property type="match status" value="1"/>
</dbReference>
<dbReference type="EMBL" id="LGHJ01000017">
    <property type="protein sequence ID" value="KPL74510.1"/>
    <property type="molecule type" value="Genomic_DNA"/>
</dbReference>
<dbReference type="GO" id="GO:0003677">
    <property type="term" value="F:DNA binding"/>
    <property type="evidence" value="ECO:0007669"/>
    <property type="project" value="UniProtKB-KW"/>
</dbReference>
<dbReference type="STRING" id="360411.AC812_11950"/>
<evidence type="ECO:0000313" key="6">
    <source>
        <dbReference type="EMBL" id="KPL74510.1"/>
    </source>
</evidence>
<dbReference type="SMART" id="SM00422">
    <property type="entry name" value="HTH_MERR"/>
    <property type="match status" value="1"/>
</dbReference>
<dbReference type="InterPro" id="IPR036724">
    <property type="entry name" value="Cobalamin-bd_sf"/>
</dbReference>
<dbReference type="RefSeq" id="WP_061918763.1">
    <property type="nucleotide sequence ID" value="NZ_DF967971.1"/>
</dbReference>
<gene>
    <name evidence="6" type="ORF">AC812_11950</name>
</gene>
<accession>A0A0P6X0X6</accession>
<evidence type="ECO:0000256" key="3">
    <source>
        <dbReference type="ARBA" id="ARBA00023163"/>
    </source>
</evidence>
<dbReference type="InterPro" id="IPR009061">
    <property type="entry name" value="DNA-bd_dom_put_sf"/>
</dbReference>
<feature type="domain" description="B12-binding" evidence="5">
    <location>
        <begin position="200"/>
        <end position="324"/>
    </location>
</feature>
<dbReference type="OrthoDB" id="9800334at2"/>
<reference evidence="6 7" key="1">
    <citation type="submission" date="2015-07" db="EMBL/GenBank/DDBJ databases">
        <title>Draft genome of Bellilinea caldifistulae DSM 17877.</title>
        <authorList>
            <person name="Hemp J."/>
            <person name="Ward L.M."/>
            <person name="Pace L.A."/>
            <person name="Fischer W.W."/>
        </authorList>
    </citation>
    <scope>NUCLEOTIDE SEQUENCE [LARGE SCALE GENOMIC DNA]</scope>
    <source>
        <strain evidence="6 7">GOMI-1</strain>
    </source>
</reference>
<keyword evidence="2" id="KW-0238">DNA-binding</keyword>
<evidence type="ECO:0000259" key="5">
    <source>
        <dbReference type="PROSITE" id="PS51332"/>
    </source>
</evidence>
<dbReference type="PROSITE" id="PS51332">
    <property type="entry name" value="B12_BINDING"/>
    <property type="match status" value="1"/>
</dbReference>
<evidence type="ECO:0000256" key="2">
    <source>
        <dbReference type="ARBA" id="ARBA00023125"/>
    </source>
</evidence>
<sequence length="324" mass="36733">MEKEKVNYGMDDPALVNPHHVPVYNIKAVSRLVGLLPVTLRAWERRYGLPRPSRGDQGYRLYSEYDLRLLQWLKRHVDAGMSIGRAVEYLNELRAMGKDPLAEQTVVQPERSASLEALSHQFLNALINFNEESATEILRRSFSLYSVDQVLVHIITPVLVELGERWHRGELPIAVEHYATQFCMQYLMSMLSASAPPARPGVIVAACAPGELHQIGLLMLVVMLRWRGWDVKYFGQDLPLDRLEEALLPLRPRLLLFTATRRDSAVQLSQLPHILKQFPDPQPIVVLGGRAFLDHQLPEEIPAVYLNGTPAEIVARIEQLMVGD</sequence>
<dbReference type="InterPro" id="IPR047057">
    <property type="entry name" value="MerR_fam"/>
</dbReference>
<dbReference type="Gene3D" id="1.10.1660.10">
    <property type="match status" value="1"/>
</dbReference>
<dbReference type="InterPro" id="IPR000551">
    <property type="entry name" value="MerR-type_HTH_dom"/>
</dbReference>
<name>A0A0P6X0X6_9CHLR</name>
<dbReference type="InterPro" id="IPR006158">
    <property type="entry name" value="Cobalamin-bd"/>
</dbReference>
<organism evidence="6 7">
    <name type="scientific">Bellilinea caldifistulae</name>
    <dbReference type="NCBI Taxonomy" id="360411"/>
    <lineage>
        <taxon>Bacteria</taxon>
        <taxon>Bacillati</taxon>
        <taxon>Chloroflexota</taxon>
        <taxon>Anaerolineae</taxon>
        <taxon>Anaerolineales</taxon>
        <taxon>Anaerolineaceae</taxon>
        <taxon>Bellilinea</taxon>
    </lineage>
</organism>
<dbReference type="GO" id="GO:0046872">
    <property type="term" value="F:metal ion binding"/>
    <property type="evidence" value="ECO:0007669"/>
    <property type="project" value="InterPro"/>
</dbReference>
<dbReference type="Pfam" id="PF13411">
    <property type="entry name" value="MerR_1"/>
    <property type="match status" value="1"/>
</dbReference>
<dbReference type="CDD" id="cd01104">
    <property type="entry name" value="HTH_MlrA-CarA"/>
    <property type="match status" value="1"/>
</dbReference>
<evidence type="ECO:0000259" key="4">
    <source>
        <dbReference type="PROSITE" id="PS50937"/>
    </source>
</evidence>
<feature type="domain" description="HTH merR-type" evidence="4">
    <location>
        <begin position="23"/>
        <end position="89"/>
    </location>
</feature>
<evidence type="ECO:0000313" key="7">
    <source>
        <dbReference type="Proteomes" id="UP000050514"/>
    </source>
</evidence>
<dbReference type="InterPro" id="IPR036594">
    <property type="entry name" value="Meth_synthase_dom"/>
</dbReference>
<dbReference type="PROSITE" id="PS50937">
    <property type="entry name" value="HTH_MERR_2"/>
    <property type="match status" value="1"/>
</dbReference>
<keyword evidence="3" id="KW-0804">Transcription</keyword>
<evidence type="ECO:0000256" key="1">
    <source>
        <dbReference type="ARBA" id="ARBA00023015"/>
    </source>
</evidence>
<dbReference type="Pfam" id="PF02310">
    <property type="entry name" value="B12-binding"/>
    <property type="match status" value="1"/>
</dbReference>
<dbReference type="PANTHER" id="PTHR30204">
    <property type="entry name" value="REDOX-CYCLING DRUG-SENSING TRANSCRIPTIONAL ACTIVATOR SOXR"/>
    <property type="match status" value="1"/>
</dbReference>
<dbReference type="Proteomes" id="UP000050514">
    <property type="component" value="Unassembled WGS sequence"/>
</dbReference>
<protein>
    <recommendedName>
        <fullName evidence="8">MerR family transcriptional regulator</fullName>
    </recommendedName>
</protein>
<dbReference type="Pfam" id="PF02607">
    <property type="entry name" value="B12-binding_2"/>
    <property type="match status" value="1"/>
</dbReference>
<dbReference type="Gene3D" id="1.10.1240.10">
    <property type="entry name" value="Methionine synthase domain"/>
    <property type="match status" value="1"/>
</dbReference>